<keyword evidence="1" id="KW-0472">Membrane</keyword>
<dbReference type="EMBL" id="JAYKXN010000008">
    <property type="protein sequence ID" value="KAK7264026.1"/>
    <property type="molecule type" value="Genomic_DNA"/>
</dbReference>
<keyword evidence="1" id="KW-0812">Transmembrane</keyword>
<dbReference type="PANTHER" id="PTHR42938">
    <property type="entry name" value="FORMATE DEHYDROGENASE 1"/>
    <property type="match status" value="1"/>
</dbReference>
<keyword evidence="1" id="KW-1133">Transmembrane helix</keyword>
<evidence type="ECO:0000256" key="1">
    <source>
        <dbReference type="SAM" id="Phobius"/>
    </source>
</evidence>
<comment type="caution">
    <text evidence="3">The sequence shown here is derived from an EMBL/GenBank/DDBJ whole genome shotgun (WGS) entry which is preliminary data.</text>
</comment>
<evidence type="ECO:0000259" key="2">
    <source>
        <dbReference type="Pfam" id="PF00389"/>
    </source>
</evidence>
<dbReference type="PANTHER" id="PTHR42938:SF46">
    <property type="entry name" value="D-3-PHOSPHOGLYCERATE DEHYDROGENASE 2, CHLOROPLASTIC"/>
    <property type="match status" value="1"/>
</dbReference>
<dbReference type="GO" id="GO:0004617">
    <property type="term" value="F:phosphoglycerate dehydrogenase activity"/>
    <property type="evidence" value="ECO:0007669"/>
    <property type="project" value="TreeGrafter"/>
</dbReference>
<organism evidence="3 4">
    <name type="scientific">Clitoria ternatea</name>
    <name type="common">Butterfly pea</name>
    <dbReference type="NCBI Taxonomy" id="43366"/>
    <lineage>
        <taxon>Eukaryota</taxon>
        <taxon>Viridiplantae</taxon>
        <taxon>Streptophyta</taxon>
        <taxon>Embryophyta</taxon>
        <taxon>Tracheophyta</taxon>
        <taxon>Spermatophyta</taxon>
        <taxon>Magnoliopsida</taxon>
        <taxon>eudicotyledons</taxon>
        <taxon>Gunneridae</taxon>
        <taxon>Pentapetalae</taxon>
        <taxon>rosids</taxon>
        <taxon>fabids</taxon>
        <taxon>Fabales</taxon>
        <taxon>Fabaceae</taxon>
        <taxon>Papilionoideae</taxon>
        <taxon>50 kb inversion clade</taxon>
        <taxon>NPAAA clade</taxon>
        <taxon>indigoferoid/millettioid clade</taxon>
        <taxon>Phaseoleae</taxon>
        <taxon>Clitoria</taxon>
    </lineage>
</organism>
<accession>A0AAN9I8K8</accession>
<dbReference type="AlphaFoldDB" id="A0AAN9I8K8"/>
<dbReference type="GO" id="GO:0009570">
    <property type="term" value="C:chloroplast stroma"/>
    <property type="evidence" value="ECO:0007669"/>
    <property type="project" value="TreeGrafter"/>
</dbReference>
<name>A0AAN9I8K8_CLITE</name>
<dbReference type="Pfam" id="PF00389">
    <property type="entry name" value="2-Hacid_dh"/>
    <property type="match status" value="1"/>
</dbReference>
<dbReference type="InterPro" id="IPR006139">
    <property type="entry name" value="D-isomer_2_OHA_DH_cat_dom"/>
</dbReference>
<dbReference type="Proteomes" id="UP001359559">
    <property type="component" value="Unassembled WGS sequence"/>
</dbReference>
<feature type="transmembrane region" description="Helical" evidence="1">
    <location>
        <begin position="37"/>
        <end position="62"/>
    </location>
</feature>
<dbReference type="GO" id="GO:0051287">
    <property type="term" value="F:NAD binding"/>
    <property type="evidence" value="ECO:0007669"/>
    <property type="project" value="InterPro"/>
</dbReference>
<protein>
    <recommendedName>
        <fullName evidence="2">D-isomer specific 2-hydroxyacid dehydrogenase catalytic domain-containing protein</fullName>
    </recommendedName>
</protein>
<dbReference type="SUPFAM" id="SSF52283">
    <property type="entry name" value="Formate/glycerate dehydrogenase catalytic domain-like"/>
    <property type="match status" value="1"/>
</dbReference>
<feature type="transmembrane region" description="Helical" evidence="1">
    <location>
        <begin position="6"/>
        <end position="25"/>
    </location>
</feature>
<reference evidence="3 4" key="1">
    <citation type="submission" date="2024-01" db="EMBL/GenBank/DDBJ databases">
        <title>The genomes of 5 underutilized Papilionoideae crops provide insights into root nodulation and disease resistance.</title>
        <authorList>
            <person name="Yuan L."/>
        </authorList>
    </citation>
    <scope>NUCLEOTIDE SEQUENCE [LARGE SCALE GENOMIC DNA]</scope>
    <source>
        <strain evidence="3">LY-2023</strain>
        <tissue evidence="3">Leaf</tissue>
    </source>
</reference>
<evidence type="ECO:0000313" key="4">
    <source>
        <dbReference type="Proteomes" id="UP001359559"/>
    </source>
</evidence>
<feature type="domain" description="D-isomer specific 2-hydroxyacid dehydrogenase catalytic" evidence="2">
    <location>
        <begin position="64"/>
        <end position="93"/>
    </location>
</feature>
<proteinExistence type="predicted"/>
<evidence type="ECO:0000313" key="3">
    <source>
        <dbReference type="EMBL" id="KAK7264026.1"/>
    </source>
</evidence>
<keyword evidence="4" id="KW-1185">Reference proteome</keyword>
<gene>
    <name evidence="3" type="ORF">RJT34_31628</name>
</gene>
<dbReference type="Gene3D" id="3.40.50.720">
    <property type="entry name" value="NAD(P)-binding Rossmann-like Domain"/>
    <property type="match status" value="1"/>
</dbReference>
<sequence length="107" mass="11820">MCFQKHYFDGIFMINKISVVFWMLLKFKLLLDLFLKYLLDGISVMIILSSCPVIASVFFWVFPGIDNVDLQSATEFGCLVVNAPTANIVAAAEPGIALLAAMARNIA</sequence>